<name>A0AAW1V503_9CUCU</name>
<organism evidence="2 3">
    <name type="scientific">Henosepilachna vigintioctopunctata</name>
    <dbReference type="NCBI Taxonomy" id="420089"/>
    <lineage>
        <taxon>Eukaryota</taxon>
        <taxon>Metazoa</taxon>
        <taxon>Ecdysozoa</taxon>
        <taxon>Arthropoda</taxon>
        <taxon>Hexapoda</taxon>
        <taxon>Insecta</taxon>
        <taxon>Pterygota</taxon>
        <taxon>Neoptera</taxon>
        <taxon>Endopterygota</taxon>
        <taxon>Coleoptera</taxon>
        <taxon>Polyphaga</taxon>
        <taxon>Cucujiformia</taxon>
        <taxon>Coccinelloidea</taxon>
        <taxon>Coccinellidae</taxon>
        <taxon>Epilachninae</taxon>
        <taxon>Epilachnini</taxon>
        <taxon>Henosepilachna</taxon>
    </lineage>
</organism>
<dbReference type="Proteomes" id="UP001431783">
    <property type="component" value="Unassembled WGS sequence"/>
</dbReference>
<reference evidence="2 3" key="1">
    <citation type="submission" date="2023-03" db="EMBL/GenBank/DDBJ databases">
        <title>Genome insight into feeding habits of ladybird beetles.</title>
        <authorList>
            <person name="Li H.-S."/>
            <person name="Huang Y.-H."/>
            <person name="Pang H."/>
        </authorList>
    </citation>
    <scope>NUCLEOTIDE SEQUENCE [LARGE SCALE GENOMIC DNA]</scope>
    <source>
        <strain evidence="2">SYSU_2023b</strain>
        <tissue evidence="2">Whole body</tissue>
    </source>
</reference>
<evidence type="ECO:0000313" key="2">
    <source>
        <dbReference type="EMBL" id="KAK9890329.1"/>
    </source>
</evidence>
<protein>
    <recommendedName>
        <fullName evidence="4">NtA domain-containing protein</fullName>
    </recommendedName>
</protein>
<dbReference type="Gene3D" id="2.40.50.120">
    <property type="match status" value="1"/>
</dbReference>
<evidence type="ECO:0000313" key="3">
    <source>
        <dbReference type="Proteomes" id="UP001431783"/>
    </source>
</evidence>
<dbReference type="InterPro" id="IPR008993">
    <property type="entry name" value="TIMP-like_OB-fold"/>
</dbReference>
<dbReference type="AlphaFoldDB" id="A0AAW1V503"/>
<keyword evidence="1" id="KW-0732">Signal</keyword>
<sequence>MSSIFGNFNRSLFFCLLFSNFHPSYSRSSQNTSKCKYDEDIIKSDELLRYLRNAEFIFTGKVTSSVKTLNDSIVFDVSVQRCFKNSGNLQNDAAVGVVKRLRNGEGVNCRQVVRKKFTAIFVGVADKRYIGDVELLLSPIPITLGNLDRVSVATKGMFLTNKFYTIASLQLNKF</sequence>
<proteinExistence type="predicted"/>
<accession>A0AAW1V503</accession>
<dbReference type="EMBL" id="JARQZJ010000125">
    <property type="protein sequence ID" value="KAK9890329.1"/>
    <property type="molecule type" value="Genomic_DNA"/>
</dbReference>
<keyword evidence="3" id="KW-1185">Reference proteome</keyword>
<comment type="caution">
    <text evidence="2">The sequence shown here is derived from an EMBL/GenBank/DDBJ whole genome shotgun (WGS) entry which is preliminary data.</text>
</comment>
<feature type="signal peptide" evidence="1">
    <location>
        <begin position="1"/>
        <end position="26"/>
    </location>
</feature>
<evidence type="ECO:0000256" key="1">
    <source>
        <dbReference type="SAM" id="SignalP"/>
    </source>
</evidence>
<feature type="chain" id="PRO_5043766319" description="NtA domain-containing protein" evidence="1">
    <location>
        <begin position="27"/>
        <end position="174"/>
    </location>
</feature>
<evidence type="ECO:0008006" key="4">
    <source>
        <dbReference type="Google" id="ProtNLM"/>
    </source>
</evidence>
<gene>
    <name evidence="2" type="ORF">WA026_010427</name>
</gene>